<evidence type="ECO:0000256" key="3">
    <source>
        <dbReference type="ARBA" id="ARBA00023163"/>
    </source>
</evidence>
<evidence type="ECO:0000256" key="1">
    <source>
        <dbReference type="ARBA" id="ARBA00023015"/>
    </source>
</evidence>
<dbReference type="RefSeq" id="WP_156595470.1">
    <property type="nucleotide sequence ID" value="NZ_CACRTI010000004.1"/>
</dbReference>
<dbReference type="AlphaFoldDB" id="A0A6N2W4I1"/>
<dbReference type="InterPro" id="IPR038500">
    <property type="entry name" value="Antitermination_sf"/>
</dbReference>
<dbReference type="EMBL" id="CACRTI010000004">
    <property type="protein sequence ID" value="VYT37475.1"/>
    <property type="molecule type" value="Genomic_DNA"/>
</dbReference>
<proteinExistence type="inferred from homology"/>
<evidence type="ECO:0000313" key="4">
    <source>
        <dbReference type="EMBL" id="VYT37475.1"/>
    </source>
</evidence>
<gene>
    <name evidence="4" type="ORF">CALFYP1_04284</name>
</gene>
<name>A0A6N2W4I1_CITAM</name>
<reference evidence="4" key="1">
    <citation type="submission" date="2019-11" db="EMBL/GenBank/DDBJ databases">
        <authorList>
            <person name="Feng L."/>
        </authorList>
    </citation>
    <scope>NUCLEOTIDE SEQUENCE</scope>
    <source>
        <strain evidence="4">CAmalonaticusLFYP1</strain>
    </source>
</reference>
<dbReference type="Gene3D" id="1.10.274.110">
    <property type="match status" value="2"/>
</dbReference>
<dbReference type="Pfam" id="PF03589">
    <property type="entry name" value="Antiterm"/>
    <property type="match status" value="2"/>
</dbReference>
<dbReference type="InterPro" id="IPR036410">
    <property type="entry name" value="HSP_DnaJ_Cys-rich_dom_sf"/>
</dbReference>
<dbReference type="HAMAP" id="MF_04158">
    <property type="entry name" value="Antitermination_lambda"/>
    <property type="match status" value="1"/>
</dbReference>
<protein>
    <submittedName>
        <fullName evidence="4">Antitermination protein</fullName>
    </submittedName>
</protein>
<evidence type="ECO:0000256" key="2">
    <source>
        <dbReference type="ARBA" id="ARBA00023125"/>
    </source>
</evidence>
<dbReference type="GO" id="GO:0003677">
    <property type="term" value="F:DNA binding"/>
    <property type="evidence" value="ECO:0007669"/>
    <property type="project" value="UniProtKB-KW"/>
</dbReference>
<keyword evidence="2" id="KW-0238">DNA-binding</keyword>
<dbReference type="InterPro" id="IPR003222">
    <property type="entry name" value="Antitermntn"/>
</dbReference>
<organism evidence="4">
    <name type="scientific">Citrobacter amalonaticus</name>
    <dbReference type="NCBI Taxonomy" id="35703"/>
    <lineage>
        <taxon>Bacteria</taxon>
        <taxon>Pseudomonadati</taxon>
        <taxon>Pseudomonadota</taxon>
        <taxon>Gammaproteobacteria</taxon>
        <taxon>Enterobacterales</taxon>
        <taxon>Enterobacteriaceae</taxon>
        <taxon>Citrobacter</taxon>
    </lineage>
</organism>
<keyword evidence="1" id="KW-0805">Transcription regulation</keyword>
<dbReference type="GO" id="GO:0006355">
    <property type="term" value="P:regulation of DNA-templated transcription"/>
    <property type="evidence" value="ECO:0007669"/>
    <property type="project" value="InterPro"/>
</dbReference>
<keyword evidence="3" id="KW-0804">Transcription</keyword>
<accession>A0A6N2W4I1</accession>
<sequence>MNLENAVKYHFAKSTQINDTPRATSSETLTGTDVMAAMGMTQSRATLGYSAFLGKMEISSNDREKAIELLTQYALEHCDKVAALRKLENDIKPKVMQVLATFAFADYARSAASTRPCDCCKGAKFIEAERVTMKFIGQPKLAERREVVKVLCHKCKGTGVISNSCQCNGKGLVLDKEKTILQGGVPAYKTCGRCHGRGYSRLLPDSVRKYICSTVIDVPETTWRRSYKDFFESLVSECIKQEEYANQMLSKVTK</sequence>
<dbReference type="SUPFAM" id="SSF57938">
    <property type="entry name" value="DnaJ/Hsp40 cysteine-rich domain"/>
    <property type="match status" value="1"/>
</dbReference>